<evidence type="ECO:0000256" key="7">
    <source>
        <dbReference type="ARBA" id="ARBA00023288"/>
    </source>
</evidence>
<evidence type="ECO:0000313" key="11">
    <source>
        <dbReference type="EMBL" id="KZE80098.1"/>
    </source>
</evidence>
<dbReference type="Gene3D" id="6.20.190.10">
    <property type="entry name" value="Nutrient germinant receptor protein C, domain 1"/>
    <property type="match status" value="1"/>
</dbReference>
<gene>
    <name evidence="11" type="ORF">AV654_14000</name>
</gene>
<keyword evidence="4" id="KW-0732">Signal</keyword>
<dbReference type="Pfam" id="PF25198">
    <property type="entry name" value="Spore_GerAC_N"/>
    <property type="match status" value="1"/>
</dbReference>
<evidence type="ECO:0000256" key="1">
    <source>
        <dbReference type="ARBA" id="ARBA00004635"/>
    </source>
</evidence>
<dbReference type="EMBL" id="LQRA01000049">
    <property type="protein sequence ID" value="KZE80098.1"/>
    <property type="molecule type" value="Genomic_DNA"/>
</dbReference>
<dbReference type="Proteomes" id="UP000076563">
    <property type="component" value="Unassembled WGS sequence"/>
</dbReference>
<evidence type="ECO:0000256" key="5">
    <source>
        <dbReference type="ARBA" id="ARBA00023136"/>
    </source>
</evidence>
<dbReference type="Gene3D" id="3.30.300.210">
    <property type="entry name" value="Nutrient germinant receptor protein C, domain 3"/>
    <property type="match status" value="1"/>
</dbReference>
<evidence type="ECO:0008006" key="13">
    <source>
        <dbReference type="Google" id="ProtNLM"/>
    </source>
</evidence>
<keyword evidence="12" id="KW-1185">Reference proteome</keyword>
<keyword evidence="6" id="KW-0564">Palmitate</keyword>
<dbReference type="NCBIfam" id="TIGR02887">
    <property type="entry name" value="spore_ger_x_C"/>
    <property type="match status" value="1"/>
</dbReference>
<proteinExistence type="inferred from homology"/>
<accession>A0A163YR47</accession>
<dbReference type="PANTHER" id="PTHR35789:SF1">
    <property type="entry name" value="SPORE GERMINATION PROTEIN B3"/>
    <property type="match status" value="1"/>
</dbReference>
<name>A0A163YR47_9BACL</name>
<evidence type="ECO:0000256" key="2">
    <source>
        <dbReference type="ARBA" id="ARBA00007886"/>
    </source>
</evidence>
<comment type="caution">
    <text evidence="11">The sequence shown here is derived from an EMBL/GenBank/DDBJ whole genome shotgun (WGS) entry which is preliminary data.</text>
</comment>
<evidence type="ECO:0000256" key="4">
    <source>
        <dbReference type="ARBA" id="ARBA00022729"/>
    </source>
</evidence>
<feature type="transmembrane region" description="Helical" evidence="8">
    <location>
        <begin position="21"/>
        <end position="41"/>
    </location>
</feature>
<dbReference type="AlphaFoldDB" id="A0A163YR47"/>
<dbReference type="InterPro" id="IPR008844">
    <property type="entry name" value="Spore_GerAC-like"/>
</dbReference>
<dbReference type="eggNOG" id="ENOG502Z9N7">
    <property type="taxonomic scope" value="Bacteria"/>
</dbReference>
<protein>
    <recommendedName>
        <fullName evidence="13">Ger(X)C family spore germination protein</fullName>
    </recommendedName>
</protein>
<organism evidence="11 12">
    <name type="scientific">Paenibacillus elgii</name>
    <dbReference type="NCBI Taxonomy" id="189691"/>
    <lineage>
        <taxon>Bacteria</taxon>
        <taxon>Bacillati</taxon>
        <taxon>Bacillota</taxon>
        <taxon>Bacilli</taxon>
        <taxon>Bacillales</taxon>
        <taxon>Paenibacillaceae</taxon>
        <taxon>Paenibacillus</taxon>
    </lineage>
</organism>
<reference evidence="12" key="1">
    <citation type="submission" date="2016-01" db="EMBL/GenBank/DDBJ databases">
        <title>Draft genome of Chromobacterium sp. F49.</title>
        <authorList>
            <person name="Hong K.W."/>
        </authorList>
    </citation>
    <scope>NUCLEOTIDE SEQUENCE [LARGE SCALE GENOMIC DNA]</scope>
    <source>
        <strain evidence="12">M63</strain>
    </source>
</reference>
<evidence type="ECO:0000259" key="9">
    <source>
        <dbReference type="Pfam" id="PF05504"/>
    </source>
</evidence>
<keyword evidence="7" id="KW-0449">Lipoprotein</keyword>
<dbReference type="STRING" id="1007103.GCA_000213315_05676"/>
<evidence type="ECO:0000256" key="6">
    <source>
        <dbReference type="ARBA" id="ARBA00023139"/>
    </source>
</evidence>
<dbReference type="PANTHER" id="PTHR35789">
    <property type="entry name" value="SPORE GERMINATION PROTEIN B3"/>
    <property type="match status" value="1"/>
</dbReference>
<keyword evidence="3" id="KW-0309">Germination</keyword>
<comment type="similarity">
    <text evidence="2">Belongs to the GerABKC lipoprotein family.</text>
</comment>
<sequence length="424" mass="47354">MHPIRGVRTEENKIKGKGGAAVRRMILLSLCFLLMGALLAGCWSRRELNDLSIVGGIGIDKSGDQYKLSAQVVVPEAMVSKRGGSTGTPTAIFRATAPSMVEAIRKMVRSSPRYFYLSHLRILVISEQVAREGIRDILDFFSRDNELRADFYILIAKGEQAEKILSIVTHTEKSQSNKIFKSMDWNKKVTGETANVYLDDLLSDLISPGKAAVLTGVETTGSKQTGEKMSNALKSNDYTHFKFSSTGVFKDDKLVGWLNETESRDYNYIIGKVKSTVESLACPKKGTLDLIVSRVNSKMKGVVKNGKPEAKVKLYMEADVTEVKCVIELNKPETLHGLEKELKKKLTASLQHVINKAQKTFGSDIFGFGSAIHRSNPKAWKQLKKNWRQEFVNLPVELSIDVKIRRTGTQTNSFINDMKKKEEQ</sequence>
<keyword evidence="8" id="KW-1133">Transmembrane helix</keyword>
<dbReference type="InterPro" id="IPR057336">
    <property type="entry name" value="GerAC_N"/>
</dbReference>
<feature type="domain" description="Spore germination protein N-terminal" evidence="10">
    <location>
        <begin position="45"/>
        <end position="218"/>
    </location>
</feature>
<keyword evidence="8" id="KW-0812">Transmembrane</keyword>
<dbReference type="OrthoDB" id="9816067at2"/>
<dbReference type="GO" id="GO:0016020">
    <property type="term" value="C:membrane"/>
    <property type="evidence" value="ECO:0007669"/>
    <property type="project" value="UniProtKB-SubCell"/>
</dbReference>
<dbReference type="GO" id="GO:0009847">
    <property type="term" value="P:spore germination"/>
    <property type="evidence" value="ECO:0007669"/>
    <property type="project" value="InterPro"/>
</dbReference>
<evidence type="ECO:0000259" key="10">
    <source>
        <dbReference type="Pfam" id="PF25198"/>
    </source>
</evidence>
<dbReference type="InterPro" id="IPR038501">
    <property type="entry name" value="Spore_GerAC_C_sf"/>
</dbReference>
<evidence type="ECO:0000313" key="12">
    <source>
        <dbReference type="Proteomes" id="UP000076563"/>
    </source>
</evidence>
<dbReference type="InterPro" id="IPR046953">
    <property type="entry name" value="Spore_GerAC-like_C"/>
</dbReference>
<keyword evidence="5 8" id="KW-0472">Membrane</keyword>
<evidence type="ECO:0000256" key="3">
    <source>
        <dbReference type="ARBA" id="ARBA00022544"/>
    </source>
</evidence>
<comment type="subcellular location">
    <subcellularLocation>
        <location evidence="1">Membrane</location>
        <topology evidence="1">Lipid-anchor</topology>
    </subcellularLocation>
</comment>
<dbReference type="Pfam" id="PF05504">
    <property type="entry name" value="Spore_GerAC"/>
    <property type="match status" value="1"/>
</dbReference>
<feature type="domain" description="Spore germination GerAC-like C-terminal" evidence="9">
    <location>
        <begin position="246"/>
        <end position="408"/>
    </location>
</feature>
<evidence type="ECO:0000256" key="8">
    <source>
        <dbReference type="SAM" id="Phobius"/>
    </source>
</evidence>